<dbReference type="Gene3D" id="3.30.200.20">
    <property type="entry name" value="Phosphorylase Kinase, domain 1"/>
    <property type="match status" value="1"/>
</dbReference>
<accession>A0A7S2UI70</accession>
<dbReference type="InterPro" id="IPR011009">
    <property type="entry name" value="Kinase-like_dom_sf"/>
</dbReference>
<dbReference type="InterPro" id="IPR000719">
    <property type="entry name" value="Prot_kinase_dom"/>
</dbReference>
<evidence type="ECO:0000313" key="2">
    <source>
        <dbReference type="EMBL" id="CAD9820569.1"/>
    </source>
</evidence>
<sequence length="390" mass="44496">MTLNPSAETTRDSVMMALKDNLAKSVVIDKSKESSLAHFALSEIHKGKKLGSGQFGNVFQVDAVVISEEAEIDIEQMDEREFVVKFCHRETTGEARYAIKILRKEIVEDPQMFIRGLIDLAMEANFLSNLEHPNIIKVRGAGEDAILGTKDYFVMMDRLGDTLDRRMDQWKKTSKKLSGPAGILKSGQKHDLLVERLHVAYELSAAISYLHQIKIVYRDLKPENLGFDIRGDIKIFDFGFAKELHSDLKVGEDNSGLDLYKLTSRIGTLIYMAPEVVIGEPYNEKADVYSFAMLLWEMLALKEPFPKCTAKVHEKMVVRGSHRPEISKKWPSNVQALIEDCWVKDLGKRLNMKATHLRLRNEMQQHVKQEGDLSTDFTRRRSTHVFKRGN</sequence>
<protein>
    <recommendedName>
        <fullName evidence="1">Protein kinase domain-containing protein</fullName>
    </recommendedName>
</protein>
<dbReference type="GO" id="GO:0004674">
    <property type="term" value="F:protein serine/threonine kinase activity"/>
    <property type="evidence" value="ECO:0007669"/>
    <property type="project" value="TreeGrafter"/>
</dbReference>
<dbReference type="AlphaFoldDB" id="A0A7S2UI70"/>
<proteinExistence type="predicted"/>
<name>A0A7S2UI70_9STRA</name>
<dbReference type="Gene3D" id="1.10.510.10">
    <property type="entry name" value="Transferase(Phosphotransferase) domain 1"/>
    <property type="match status" value="1"/>
</dbReference>
<dbReference type="SMART" id="SM00220">
    <property type="entry name" value="S_TKc"/>
    <property type="match status" value="1"/>
</dbReference>
<dbReference type="PANTHER" id="PTHR44329">
    <property type="entry name" value="SERINE/THREONINE-PROTEIN KINASE TNNI3K-RELATED"/>
    <property type="match status" value="1"/>
</dbReference>
<dbReference type="GO" id="GO:0005524">
    <property type="term" value="F:ATP binding"/>
    <property type="evidence" value="ECO:0007669"/>
    <property type="project" value="InterPro"/>
</dbReference>
<gene>
    <name evidence="2" type="ORF">ASEP1449_LOCUS12402</name>
</gene>
<dbReference type="EMBL" id="HBHQ01018510">
    <property type="protein sequence ID" value="CAD9820569.1"/>
    <property type="molecule type" value="Transcribed_RNA"/>
</dbReference>
<feature type="domain" description="Protein kinase" evidence="1">
    <location>
        <begin position="44"/>
        <end position="359"/>
    </location>
</feature>
<evidence type="ECO:0000259" key="1">
    <source>
        <dbReference type="PROSITE" id="PS50011"/>
    </source>
</evidence>
<organism evidence="2">
    <name type="scientific">Attheya septentrionalis</name>
    <dbReference type="NCBI Taxonomy" id="420275"/>
    <lineage>
        <taxon>Eukaryota</taxon>
        <taxon>Sar</taxon>
        <taxon>Stramenopiles</taxon>
        <taxon>Ochrophyta</taxon>
        <taxon>Bacillariophyta</taxon>
        <taxon>Coscinodiscophyceae</taxon>
        <taxon>Chaetocerotophycidae</taxon>
        <taxon>Chaetocerotales</taxon>
        <taxon>Attheyaceae</taxon>
        <taxon>Attheya</taxon>
    </lineage>
</organism>
<dbReference type="Pfam" id="PF00069">
    <property type="entry name" value="Pkinase"/>
    <property type="match status" value="1"/>
</dbReference>
<dbReference type="InterPro" id="IPR051681">
    <property type="entry name" value="Ser/Thr_Kinases-Pseudokinases"/>
</dbReference>
<dbReference type="SUPFAM" id="SSF56112">
    <property type="entry name" value="Protein kinase-like (PK-like)"/>
    <property type="match status" value="1"/>
</dbReference>
<reference evidence="2" key="1">
    <citation type="submission" date="2021-01" db="EMBL/GenBank/DDBJ databases">
        <authorList>
            <person name="Corre E."/>
            <person name="Pelletier E."/>
            <person name="Niang G."/>
            <person name="Scheremetjew M."/>
            <person name="Finn R."/>
            <person name="Kale V."/>
            <person name="Holt S."/>
            <person name="Cochrane G."/>
            <person name="Meng A."/>
            <person name="Brown T."/>
            <person name="Cohen L."/>
        </authorList>
    </citation>
    <scope>NUCLEOTIDE SEQUENCE</scope>
    <source>
        <strain evidence="2">CCMP2084</strain>
    </source>
</reference>
<dbReference type="PROSITE" id="PS50011">
    <property type="entry name" value="PROTEIN_KINASE_DOM"/>
    <property type="match status" value="1"/>
</dbReference>